<reference evidence="1 2" key="1">
    <citation type="journal article" date="2021" name="Hortic Res">
        <title>High-quality reference genome and annotation aids understanding of berry development for evergreen blueberry (Vaccinium darrowii).</title>
        <authorList>
            <person name="Yu J."/>
            <person name="Hulse-Kemp A.M."/>
            <person name="Babiker E."/>
            <person name="Staton M."/>
        </authorList>
    </citation>
    <scope>NUCLEOTIDE SEQUENCE [LARGE SCALE GENOMIC DNA]</scope>
    <source>
        <strain evidence="2">cv. NJ 8807/NJ 8810</strain>
        <tissue evidence="1">Young leaf</tissue>
    </source>
</reference>
<protein>
    <submittedName>
        <fullName evidence="1">Uncharacterized protein</fullName>
    </submittedName>
</protein>
<dbReference type="EMBL" id="CM037158">
    <property type="protein sequence ID" value="KAH7851324.1"/>
    <property type="molecule type" value="Genomic_DNA"/>
</dbReference>
<comment type="caution">
    <text evidence="1">The sequence shown here is derived from an EMBL/GenBank/DDBJ whole genome shotgun (WGS) entry which is preliminary data.</text>
</comment>
<accession>A0ACB7YDU7</accession>
<sequence length="123" mass="13019">MSSASILGFFYNQVPGLELVFSLGGHIGVLNSQALSQMGQARMQQQQQHNLSQHDRQPILHSSLPTAGGTVQGPNSLGLGLTSCLIAKVNGELSLQLQTMCVSVSPTSLLFTTSKHLPSSPFS</sequence>
<evidence type="ECO:0000313" key="1">
    <source>
        <dbReference type="EMBL" id="KAH7851324.1"/>
    </source>
</evidence>
<evidence type="ECO:0000313" key="2">
    <source>
        <dbReference type="Proteomes" id="UP000828048"/>
    </source>
</evidence>
<dbReference type="Proteomes" id="UP000828048">
    <property type="component" value="Chromosome 8"/>
</dbReference>
<organism evidence="1 2">
    <name type="scientific">Vaccinium darrowii</name>
    <dbReference type="NCBI Taxonomy" id="229202"/>
    <lineage>
        <taxon>Eukaryota</taxon>
        <taxon>Viridiplantae</taxon>
        <taxon>Streptophyta</taxon>
        <taxon>Embryophyta</taxon>
        <taxon>Tracheophyta</taxon>
        <taxon>Spermatophyta</taxon>
        <taxon>Magnoliopsida</taxon>
        <taxon>eudicotyledons</taxon>
        <taxon>Gunneridae</taxon>
        <taxon>Pentapetalae</taxon>
        <taxon>asterids</taxon>
        <taxon>Ericales</taxon>
        <taxon>Ericaceae</taxon>
        <taxon>Vaccinioideae</taxon>
        <taxon>Vaccinieae</taxon>
        <taxon>Vaccinium</taxon>
    </lineage>
</organism>
<proteinExistence type="predicted"/>
<name>A0ACB7YDU7_9ERIC</name>
<gene>
    <name evidence="1" type="ORF">Vadar_009829</name>
</gene>
<keyword evidence="2" id="KW-1185">Reference proteome</keyword>